<comment type="caution">
    <text evidence="2">The sequence shown here is derived from an EMBL/GenBank/DDBJ whole genome shotgun (WGS) entry which is preliminary data.</text>
</comment>
<keyword evidence="1" id="KW-0472">Membrane</keyword>
<evidence type="ECO:0008006" key="4">
    <source>
        <dbReference type="Google" id="ProtNLM"/>
    </source>
</evidence>
<evidence type="ECO:0000256" key="1">
    <source>
        <dbReference type="SAM" id="Phobius"/>
    </source>
</evidence>
<dbReference type="Pfam" id="PF06532">
    <property type="entry name" value="NrsF"/>
    <property type="match status" value="1"/>
</dbReference>
<keyword evidence="3" id="KW-1185">Reference proteome</keyword>
<feature type="transmembrane region" description="Helical" evidence="1">
    <location>
        <begin position="25"/>
        <end position="49"/>
    </location>
</feature>
<sequence>MQPMMTNDLITRLTGELKPVPRTAVIMRVATGLGISLAASAILMLLWLGMRPDLAEASTTMMFWTKFSYTLILAVAGAWAVKRIAHPLGSIRVNLGLMAGAIVVMIILAFAQLAMTPPDEYMAMLKGRTIAVCTFNIVILSLPLLIGAFWVLRGLAPTRLTVAGAAAGLAAGAIAALVYSFHCFESAMPFIAVWYTLGVLVAGLIGAITGRFILRW</sequence>
<accession>A0A2P7BDK4</accession>
<feature type="transmembrane region" description="Helical" evidence="1">
    <location>
        <begin position="61"/>
        <end position="81"/>
    </location>
</feature>
<dbReference type="InterPro" id="IPR009495">
    <property type="entry name" value="NrsF"/>
</dbReference>
<feature type="transmembrane region" description="Helical" evidence="1">
    <location>
        <begin position="159"/>
        <end position="181"/>
    </location>
</feature>
<keyword evidence="1" id="KW-0812">Transmembrane</keyword>
<keyword evidence="1" id="KW-1133">Transmembrane helix</keyword>
<gene>
    <name evidence="2" type="ORF">CU103_11705</name>
</gene>
<feature type="transmembrane region" description="Helical" evidence="1">
    <location>
        <begin position="193"/>
        <end position="214"/>
    </location>
</feature>
<dbReference type="Proteomes" id="UP000241764">
    <property type="component" value="Unassembled WGS sequence"/>
</dbReference>
<feature type="transmembrane region" description="Helical" evidence="1">
    <location>
        <begin position="127"/>
        <end position="152"/>
    </location>
</feature>
<name>A0A2P7BDK4_9HYPH</name>
<evidence type="ECO:0000313" key="2">
    <source>
        <dbReference type="EMBL" id="PSH64556.1"/>
    </source>
</evidence>
<dbReference type="AlphaFoldDB" id="A0A2P7BDK4"/>
<reference evidence="3" key="1">
    <citation type="submission" date="2017-11" db="EMBL/GenBank/DDBJ databases">
        <authorList>
            <person name="Kuznetsova I."/>
            <person name="Sazanova A."/>
            <person name="Chirak E."/>
            <person name="Safronova V."/>
            <person name="Willems A."/>
        </authorList>
    </citation>
    <scope>NUCLEOTIDE SEQUENCE [LARGE SCALE GENOMIC DNA]</scope>
    <source>
        <strain evidence="3">CCBAU 03422</strain>
    </source>
</reference>
<dbReference type="OrthoDB" id="7764375at2"/>
<feature type="transmembrane region" description="Helical" evidence="1">
    <location>
        <begin position="93"/>
        <end position="115"/>
    </location>
</feature>
<proteinExistence type="predicted"/>
<evidence type="ECO:0000313" key="3">
    <source>
        <dbReference type="Proteomes" id="UP000241764"/>
    </source>
</evidence>
<protein>
    <recommendedName>
        <fullName evidence="4">DUF1109 domain-containing protein</fullName>
    </recommendedName>
</protein>
<organism evidence="2 3">
    <name type="scientific">Phyllobacterium sophorae</name>
    <dbReference type="NCBI Taxonomy" id="1520277"/>
    <lineage>
        <taxon>Bacteria</taxon>
        <taxon>Pseudomonadati</taxon>
        <taxon>Pseudomonadota</taxon>
        <taxon>Alphaproteobacteria</taxon>
        <taxon>Hyphomicrobiales</taxon>
        <taxon>Phyllobacteriaceae</taxon>
        <taxon>Phyllobacterium</taxon>
    </lineage>
</organism>
<dbReference type="EMBL" id="PGGM01000004">
    <property type="protein sequence ID" value="PSH64556.1"/>
    <property type="molecule type" value="Genomic_DNA"/>
</dbReference>